<evidence type="ECO:0000313" key="2">
    <source>
        <dbReference type="EMBL" id="USP79124.1"/>
    </source>
</evidence>
<organism evidence="2 3">
    <name type="scientific">Curvularia clavata</name>
    <dbReference type="NCBI Taxonomy" id="95742"/>
    <lineage>
        <taxon>Eukaryota</taxon>
        <taxon>Fungi</taxon>
        <taxon>Dikarya</taxon>
        <taxon>Ascomycota</taxon>
        <taxon>Pezizomycotina</taxon>
        <taxon>Dothideomycetes</taxon>
        <taxon>Pleosporomycetidae</taxon>
        <taxon>Pleosporales</taxon>
        <taxon>Pleosporineae</taxon>
        <taxon>Pleosporaceae</taxon>
        <taxon>Curvularia</taxon>
    </lineage>
</organism>
<dbReference type="OrthoDB" id="3678410at2759"/>
<protein>
    <submittedName>
        <fullName evidence="2">Uncharacterized protein</fullName>
    </submittedName>
</protein>
<feature type="compositionally biased region" description="Polar residues" evidence="1">
    <location>
        <begin position="78"/>
        <end position="87"/>
    </location>
</feature>
<accession>A0A9Q8ZAP8</accession>
<dbReference type="VEuPathDB" id="FungiDB:yc1106_06398"/>
<feature type="compositionally biased region" description="Basic and acidic residues" evidence="1">
    <location>
        <begin position="139"/>
        <end position="151"/>
    </location>
</feature>
<name>A0A9Q8ZAP8_CURCL</name>
<sequence length="305" mass="34721">MEFPASQLQAGVALTMFSPDVVPALYGQLNSEQSTNRNRGRDTRKSIGEGDSELHEHGGKSNLKKLGDLFKRKPYGSLSRSSRTAIQRSHEEQEASYLRELGPPQILSLEDSAYPEDTWATFIEADSEISHNKRLGTLEIEKRNDDPESSGRFRSHQRGKSFHVNFTPDDVQRIAKEIYDQTIADVHLSLFSYWINESEEHYEEAKRHIRELRLDHGYNLARIANVHLRKLMQDVFDQRPVYAKPSKQLSLRRSPGIPNLRDPGTDWCHKGLEWAELAFGTLSPLPSDSLVHALDSNTSTSIVRD</sequence>
<evidence type="ECO:0000313" key="3">
    <source>
        <dbReference type="Proteomes" id="UP001056012"/>
    </source>
</evidence>
<feature type="region of interest" description="Disordered" evidence="1">
    <location>
        <begin position="29"/>
        <end position="96"/>
    </location>
</feature>
<dbReference type="Proteomes" id="UP001056012">
    <property type="component" value="Chromosome 4"/>
</dbReference>
<dbReference type="AlphaFoldDB" id="A0A9Q8ZAP8"/>
<dbReference type="EMBL" id="CP089277">
    <property type="protein sequence ID" value="USP79124.1"/>
    <property type="molecule type" value="Genomic_DNA"/>
</dbReference>
<evidence type="ECO:0000256" key="1">
    <source>
        <dbReference type="SAM" id="MobiDB-lite"/>
    </source>
</evidence>
<gene>
    <name evidence="2" type="ORF">yc1106_06398</name>
</gene>
<feature type="compositionally biased region" description="Basic and acidic residues" evidence="1">
    <location>
        <begin position="39"/>
        <end position="71"/>
    </location>
</feature>
<reference evidence="2" key="1">
    <citation type="submission" date="2021-12" db="EMBL/GenBank/DDBJ databases">
        <title>Curvularia clavata genome.</title>
        <authorList>
            <person name="Cao Y."/>
        </authorList>
    </citation>
    <scope>NUCLEOTIDE SEQUENCE</scope>
    <source>
        <strain evidence="2">Yc1106</strain>
    </source>
</reference>
<feature type="region of interest" description="Disordered" evidence="1">
    <location>
        <begin position="138"/>
        <end position="159"/>
    </location>
</feature>
<proteinExistence type="predicted"/>
<keyword evidence="3" id="KW-1185">Reference proteome</keyword>